<dbReference type="PANTHER" id="PTHR32305">
    <property type="match status" value="1"/>
</dbReference>
<dbReference type="InterPro" id="IPR031325">
    <property type="entry name" value="RHS_repeat"/>
</dbReference>
<dbReference type="PANTHER" id="PTHR32305:SF15">
    <property type="entry name" value="PROTEIN RHSA-RELATED"/>
    <property type="match status" value="1"/>
</dbReference>
<dbReference type="InterPro" id="IPR045351">
    <property type="entry name" value="DUF6531"/>
</dbReference>
<dbReference type="InterPro" id="IPR022385">
    <property type="entry name" value="Rhs_assc_core"/>
</dbReference>
<evidence type="ECO:0000256" key="1">
    <source>
        <dbReference type="ARBA" id="ARBA00009455"/>
    </source>
</evidence>
<dbReference type="Pfam" id="PF25023">
    <property type="entry name" value="TEN_YD-shell"/>
    <property type="match status" value="2"/>
</dbReference>
<reference evidence="8" key="1">
    <citation type="submission" date="2017-01" db="EMBL/GenBank/DDBJ databases">
        <title>Genome sequence of Rouxiella sp. ERMR1:05.</title>
        <authorList>
            <person name="Kumar R."/>
            <person name="Singh D."/>
            <person name="Kumar S."/>
        </authorList>
    </citation>
    <scope>NUCLEOTIDE SEQUENCE [LARGE SCALE GENOMIC DNA]</scope>
    <source>
        <strain evidence="8">ERMR1:05</strain>
    </source>
</reference>
<dbReference type="Pfam" id="PF05593">
    <property type="entry name" value="RHS_repeat"/>
    <property type="match status" value="1"/>
</dbReference>
<evidence type="ECO:0000313" key="8">
    <source>
        <dbReference type="Proteomes" id="UP000239197"/>
    </source>
</evidence>
<protein>
    <recommendedName>
        <fullName evidence="9">Type IV secretion protein Rhs</fullName>
    </recommendedName>
</protein>
<dbReference type="NCBIfam" id="TIGR03696">
    <property type="entry name" value="Rhs_assc_core"/>
    <property type="match status" value="1"/>
</dbReference>
<feature type="domain" description="Teneurin-like YD-shell" evidence="6">
    <location>
        <begin position="467"/>
        <end position="580"/>
    </location>
</feature>
<dbReference type="Proteomes" id="UP000239197">
    <property type="component" value="Chromosome"/>
</dbReference>
<keyword evidence="2" id="KW-0677">Repeat</keyword>
<feature type="domain" description="RHS protein conserved region" evidence="4">
    <location>
        <begin position="1119"/>
        <end position="1152"/>
    </location>
</feature>
<comment type="similarity">
    <text evidence="1">Belongs to the RHS family.</text>
</comment>
<evidence type="ECO:0008006" key="9">
    <source>
        <dbReference type="Google" id="ProtNLM"/>
    </source>
</evidence>
<evidence type="ECO:0000259" key="6">
    <source>
        <dbReference type="Pfam" id="PF25023"/>
    </source>
</evidence>
<name>A0A2L1UVB6_9GAMM</name>
<dbReference type="InterPro" id="IPR006530">
    <property type="entry name" value="YD"/>
</dbReference>
<dbReference type="OrthoDB" id="7030285at2"/>
<organism evidence="7 8">
    <name type="scientific">Rahnella sikkimica</name>
    <dbReference type="NCBI Taxonomy" id="1805933"/>
    <lineage>
        <taxon>Bacteria</taxon>
        <taxon>Pseudomonadati</taxon>
        <taxon>Pseudomonadota</taxon>
        <taxon>Gammaproteobacteria</taxon>
        <taxon>Enterobacterales</taxon>
        <taxon>Yersiniaceae</taxon>
        <taxon>Rahnella</taxon>
    </lineage>
</organism>
<dbReference type="Gene3D" id="2.180.10.10">
    <property type="entry name" value="RHS repeat-associated core"/>
    <property type="match status" value="2"/>
</dbReference>
<feature type="domain" description="DUF6531" evidence="5">
    <location>
        <begin position="46"/>
        <end position="123"/>
    </location>
</feature>
<keyword evidence="8" id="KW-1185">Reference proteome</keyword>
<evidence type="ECO:0000313" key="7">
    <source>
        <dbReference type="EMBL" id="AVF36865.1"/>
    </source>
</evidence>
<dbReference type="Pfam" id="PF20148">
    <property type="entry name" value="DUF6531"/>
    <property type="match status" value="1"/>
</dbReference>
<evidence type="ECO:0000259" key="5">
    <source>
        <dbReference type="Pfam" id="PF20148"/>
    </source>
</evidence>
<evidence type="ECO:0000256" key="2">
    <source>
        <dbReference type="ARBA" id="ARBA00022737"/>
    </source>
</evidence>
<dbReference type="PRINTS" id="PR00394">
    <property type="entry name" value="RHSPROTEIN"/>
</dbReference>
<dbReference type="KEGG" id="rox:BV494_18935"/>
<dbReference type="InterPro" id="IPR001826">
    <property type="entry name" value="RHS"/>
</dbReference>
<gene>
    <name evidence="7" type="ORF">BV494_18935</name>
</gene>
<dbReference type="RefSeq" id="WP_104924235.1">
    <property type="nucleotide sequence ID" value="NZ_CP019062.1"/>
</dbReference>
<feature type="region of interest" description="Disordered" evidence="3">
    <location>
        <begin position="589"/>
        <end position="612"/>
    </location>
</feature>
<dbReference type="NCBIfam" id="TIGR01643">
    <property type="entry name" value="YD_repeat_2x"/>
    <property type="match status" value="4"/>
</dbReference>
<dbReference type="SUPFAM" id="SSF69322">
    <property type="entry name" value="Tricorn protease domain 2"/>
    <property type="match status" value="1"/>
</dbReference>
<dbReference type="EMBL" id="CP019062">
    <property type="protein sequence ID" value="AVF36865.1"/>
    <property type="molecule type" value="Genomic_DNA"/>
</dbReference>
<feature type="domain" description="Teneurin-like YD-shell" evidence="6">
    <location>
        <begin position="593"/>
        <end position="731"/>
    </location>
</feature>
<evidence type="ECO:0000256" key="3">
    <source>
        <dbReference type="SAM" id="MobiDB-lite"/>
    </source>
</evidence>
<dbReference type="Pfam" id="PF03527">
    <property type="entry name" value="RHS"/>
    <property type="match status" value="1"/>
</dbReference>
<dbReference type="InterPro" id="IPR050708">
    <property type="entry name" value="T6SS_VgrG/RHS"/>
</dbReference>
<dbReference type="InterPro" id="IPR056823">
    <property type="entry name" value="TEN-like_YD-shell"/>
</dbReference>
<evidence type="ECO:0000259" key="4">
    <source>
        <dbReference type="Pfam" id="PF03527"/>
    </source>
</evidence>
<accession>A0A2L1UVB6</accession>
<sequence>MTGFPAARQGDNTAIGGPIVQGSLGVMIGAPTGVACSVCPGGVVVGNPVNPSLGAKVQPGETDIALPASLPFVLSRSYSSYKTGTPAPIGMFGPGWAAAADIRLQIRADELILNDNSGRSIHFHHLPPGQIVFSHSENLWLARGGADKQNEAHPLSKLWQALPEELRNSPHYYFVANDATGPWWILGCVQLPETAEDVLPRPLPSSRVLFGLCDRFGHQLNYHRDAEGEFAGQITGVTDSCGRRFRLELMMLPDFKRAPDNGWGEDGGVRLSAVWLTKNLAFPDLPTNPLVRYGYTPRGELKTVYDRAGEVVREFDWHQELSGTGLMIAHRYAGRPATHYVYDASGKVISQVNPGGLSYQFEYSKNQTRVTDSLGRLRVYHFEGEQGLRRVVRLEQADGSCTQSAFNNRGQLISQTDVSGRTTEFHINPANGTLGAILHPGGEKRSQFYYNKQGQLVCSTAPDGRRVSREYDVQGRLTADTDALRQTRRYNYADDKSALPYATEDAAGGHQTLEWNQCGLLESFTDCSGFKTVYRYNRDGQPVEIQHEEGMKTRFAYDARGRRISREDSAGLVTRWEYNAAGDAITVTRPDGSQSTQTYDERGNPTAQTEGGLTRQTEFDSAGRLMRLVNENGADTKFSYDVMDRLTQEVGFDGRVQSYQYNAAGQLIRSDDAGLMTHWHYDDEGQLIRQQRPETNDGPDDVLWQYDAAGRVTETAHRSETHLVSVRFQYDANDNLNGERQIIRNAHGDLLWQHTAVRGFDVRGFESAVRYDGLPEIRWQTYGPGHLLGVKLGDDVLLELTRDRLHRETTRRFSDGWQSENVYSLTGQLAAQHTPDVGHPNLKRHYHYNAAGQMTQMTTGLGDHHYAYTPAGRLNSVSSPDGFLATFTDAAGNRNCTHPDLNTPLADTLPVWYHNRIQRDERYIYEHDKFGNLTEKRPYRTGWREAPRGAISHFAYDQAHRLTRLKMEEDGQIQTQARYIYDPLGRRVGKHVTQLNPQSGETETQNIWFGWDGDRLALTENRDTQLHTIYHPNSFVPMLRAEHARMEDSHRSLAEKLEEENGSALPTELHLRLNEIEKDIRKNRLSDDNQQWLDAVGLKAENLALWLDPLPQGDALKLHLYHCDHLGTPIALINHKTSKVEWSAVMDVWGNAVDIFNPYKLRQPIRMQGQHYDEESGLHYNRHRYYDPMQGRYITQDPIGLRGGWNVYNYTTNPARRIDPLGLSNGLGGYMQAQGSLGISMAEKGASPAEMSAAASELARGDGYGHSLEGTVSADISLTADGGVFGGSVAGGLATGRKAGMIFPDLCAYLNACQHLGIGVTSSIAATVSASNAAPSSGVTKNAGITTSGGALGDYAASATADLNNPQNITVGAGVGVGAGGFTGVVTCQQYIKCIIN</sequence>
<proteinExistence type="inferred from homology"/>